<dbReference type="EMBL" id="AZFT01000053">
    <property type="protein sequence ID" value="KRL83449.1"/>
    <property type="molecule type" value="Genomic_DNA"/>
</dbReference>
<dbReference type="PANTHER" id="PTHR11106">
    <property type="entry name" value="GANGLIOSIDE INDUCED DIFFERENTIATION ASSOCIATED PROTEIN 2-RELATED"/>
    <property type="match status" value="1"/>
</dbReference>
<dbReference type="PANTHER" id="PTHR11106:SF27">
    <property type="entry name" value="MACRO DOMAIN-CONTAINING PROTEIN"/>
    <property type="match status" value="1"/>
</dbReference>
<evidence type="ECO:0000313" key="3">
    <source>
        <dbReference type="Proteomes" id="UP000051324"/>
    </source>
</evidence>
<dbReference type="RefSeq" id="WP_025086567.1">
    <property type="nucleotide sequence ID" value="NZ_AZFT01000053.1"/>
</dbReference>
<evidence type="ECO:0000313" key="2">
    <source>
        <dbReference type="EMBL" id="KRL83449.1"/>
    </source>
</evidence>
<dbReference type="STRING" id="1423724.FC32_GL000703"/>
<proteinExistence type="predicted"/>
<dbReference type="eggNOG" id="COG2110">
    <property type="taxonomic scope" value="Bacteria"/>
</dbReference>
<name>A0A0R1TQH4_9LACO</name>
<dbReference type="InterPro" id="IPR043472">
    <property type="entry name" value="Macro_dom-like"/>
</dbReference>
<dbReference type="Pfam" id="PF01661">
    <property type="entry name" value="Macro"/>
    <property type="match status" value="1"/>
</dbReference>
<dbReference type="NCBIfam" id="NF003163">
    <property type="entry name" value="PRK04143.1"/>
    <property type="match status" value="1"/>
</dbReference>
<keyword evidence="3" id="KW-1185">Reference proteome</keyword>
<organism evidence="2 3">
    <name type="scientific">Ligilactobacillus apodemi DSM 16634 = JCM 16172</name>
    <dbReference type="NCBI Taxonomy" id="1423724"/>
    <lineage>
        <taxon>Bacteria</taxon>
        <taxon>Bacillati</taxon>
        <taxon>Bacillota</taxon>
        <taxon>Bacilli</taxon>
        <taxon>Lactobacillales</taxon>
        <taxon>Lactobacillaceae</taxon>
        <taxon>Ligilactobacillus</taxon>
    </lineage>
</organism>
<dbReference type="AlphaFoldDB" id="A0A0R1TQH4"/>
<comment type="caution">
    <text evidence="2">The sequence shown here is derived from an EMBL/GenBank/DDBJ whole genome shotgun (WGS) entry which is preliminary data.</text>
</comment>
<dbReference type="Proteomes" id="UP000051324">
    <property type="component" value="Unassembled WGS sequence"/>
</dbReference>
<gene>
    <name evidence="2" type="ORF">FC32_GL000703</name>
</gene>
<accession>A0A0R1TQH4</accession>
<dbReference type="SMART" id="SM00506">
    <property type="entry name" value="A1pp"/>
    <property type="match status" value="1"/>
</dbReference>
<reference evidence="2 3" key="1">
    <citation type="journal article" date="2015" name="Genome Announc.">
        <title>Expanding the biotechnology potential of lactobacilli through comparative genomics of 213 strains and associated genera.</title>
        <authorList>
            <person name="Sun Z."/>
            <person name="Harris H.M."/>
            <person name="McCann A."/>
            <person name="Guo C."/>
            <person name="Argimon S."/>
            <person name="Zhang W."/>
            <person name="Yang X."/>
            <person name="Jeffery I.B."/>
            <person name="Cooney J.C."/>
            <person name="Kagawa T.F."/>
            <person name="Liu W."/>
            <person name="Song Y."/>
            <person name="Salvetti E."/>
            <person name="Wrobel A."/>
            <person name="Rasinkangas P."/>
            <person name="Parkhill J."/>
            <person name="Rea M.C."/>
            <person name="O'Sullivan O."/>
            <person name="Ritari J."/>
            <person name="Douillard F.P."/>
            <person name="Paul Ross R."/>
            <person name="Yang R."/>
            <person name="Briner A.E."/>
            <person name="Felis G.E."/>
            <person name="de Vos W.M."/>
            <person name="Barrangou R."/>
            <person name="Klaenhammer T.R."/>
            <person name="Caufield P.W."/>
            <person name="Cui Y."/>
            <person name="Zhang H."/>
            <person name="O'Toole P.W."/>
        </authorList>
    </citation>
    <scope>NUCLEOTIDE SEQUENCE [LARGE SCALE GENOMIC DNA]</scope>
    <source>
        <strain evidence="2 3">DSM 16634</strain>
    </source>
</reference>
<dbReference type="SUPFAM" id="SSF52949">
    <property type="entry name" value="Macro domain-like"/>
    <property type="match status" value="1"/>
</dbReference>
<dbReference type="Gene3D" id="3.40.220.10">
    <property type="entry name" value="Leucine Aminopeptidase, subunit E, domain 1"/>
    <property type="match status" value="1"/>
</dbReference>
<dbReference type="PATRIC" id="fig|1423724.4.peg.741"/>
<dbReference type="PROSITE" id="PS51154">
    <property type="entry name" value="MACRO"/>
    <property type="match status" value="1"/>
</dbReference>
<evidence type="ECO:0000259" key="1">
    <source>
        <dbReference type="PROSITE" id="PS51154"/>
    </source>
</evidence>
<protein>
    <recommendedName>
        <fullName evidence="1">Macro domain-containing protein</fullName>
    </recommendedName>
</protein>
<feature type="domain" description="Macro" evidence="1">
    <location>
        <begin position="70"/>
        <end position="260"/>
    </location>
</feature>
<sequence>MEQATRRRYLIQSLLNENPRTAKFAIPESKQAQEKMLRALVNTRLARPITPEFEKIQDEYLTELLAQKKVTKLTELTPIAKQIYLWQGDITTLAVEAIVNAANQMMLGCYRPNCNCIDNAIHTFAGIQLRNECYAVMKNVGRFVKVGQVLPTKAYNLPSNYVLHVAGPYVKNGELTPEHEQLLKAAYQNCLKLAADNDLKSLAFCCISTGEFHFPNERAAQIAVETVTDFLAQTDSELQIVFNVFKDEDQQIYHDLLTAQ</sequence>
<dbReference type="OrthoDB" id="6194521at2"/>
<dbReference type="InterPro" id="IPR002589">
    <property type="entry name" value="Macro_dom"/>
</dbReference>
<dbReference type="CDD" id="cd02908">
    <property type="entry name" value="Macro_OAADPr_deacetylase"/>
    <property type="match status" value="1"/>
</dbReference>